<organism evidence="2 3">
    <name type="scientific">Brassica cretica</name>
    <name type="common">Mustard</name>
    <dbReference type="NCBI Taxonomy" id="69181"/>
    <lineage>
        <taxon>Eukaryota</taxon>
        <taxon>Viridiplantae</taxon>
        <taxon>Streptophyta</taxon>
        <taxon>Embryophyta</taxon>
        <taxon>Tracheophyta</taxon>
        <taxon>Spermatophyta</taxon>
        <taxon>Magnoliopsida</taxon>
        <taxon>eudicotyledons</taxon>
        <taxon>Gunneridae</taxon>
        <taxon>Pentapetalae</taxon>
        <taxon>rosids</taxon>
        <taxon>malvids</taxon>
        <taxon>Brassicales</taxon>
        <taxon>Brassicaceae</taxon>
        <taxon>Brassiceae</taxon>
        <taxon>Brassica</taxon>
    </lineage>
</organism>
<name>A0A8S9QKW4_BRACR</name>
<dbReference type="AlphaFoldDB" id="A0A8S9QKW4"/>
<accession>A0A8S9QKW4</accession>
<proteinExistence type="predicted"/>
<dbReference type="Proteomes" id="UP000712600">
    <property type="component" value="Unassembled WGS sequence"/>
</dbReference>
<evidence type="ECO:0000256" key="1">
    <source>
        <dbReference type="SAM" id="MobiDB-lite"/>
    </source>
</evidence>
<dbReference type="EMBL" id="QGKX02001290">
    <property type="protein sequence ID" value="KAF3541331.1"/>
    <property type="molecule type" value="Genomic_DNA"/>
</dbReference>
<protein>
    <submittedName>
        <fullName evidence="2">Uncharacterized protein</fullName>
    </submittedName>
</protein>
<sequence length="189" mass="21180">MHLWKRAASPFLGPDGAERGLTTIISLLHSGDFDWGTFTPKRVCPTVVLHRSQFQPDLPIEEEEDESSMGGFVPCKAPVERERSRNRKDKHIVIDDENAGGGCFPETLAEGGSVKGSEFTKASRLVNGGLLVMNRDLDVSIQEARMAQFRAEKADKNIARLRDELERSRRDEGGLVATEIRRAHRRGRR</sequence>
<evidence type="ECO:0000313" key="2">
    <source>
        <dbReference type="EMBL" id="KAF3541331.1"/>
    </source>
</evidence>
<comment type="caution">
    <text evidence="2">The sequence shown here is derived from an EMBL/GenBank/DDBJ whole genome shotgun (WGS) entry which is preliminary data.</text>
</comment>
<evidence type="ECO:0000313" key="3">
    <source>
        <dbReference type="Proteomes" id="UP000712600"/>
    </source>
</evidence>
<gene>
    <name evidence="2" type="ORF">F2Q69_00021869</name>
</gene>
<reference evidence="2" key="1">
    <citation type="submission" date="2019-12" db="EMBL/GenBank/DDBJ databases">
        <title>Genome sequencing and annotation of Brassica cretica.</title>
        <authorList>
            <person name="Studholme D.J."/>
            <person name="Sarris P."/>
        </authorList>
    </citation>
    <scope>NUCLEOTIDE SEQUENCE</scope>
    <source>
        <strain evidence="2">PFS-109/04</strain>
        <tissue evidence="2">Leaf</tissue>
    </source>
</reference>
<feature type="region of interest" description="Disordered" evidence="1">
    <location>
        <begin position="168"/>
        <end position="189"/>
    </location>
</feature>